<dbReference type="EMBL" id="VOFY01000005">
    <property type="protein sequence ID" value="KAA8592553.1"/>
    <property type="molecule type" value="Genomic_DNA"/>
</dbReference>
<keyword evidence="2" id="KW-1185">Reference proteome</keyword>
<protein>
    <submittedName>
        <fullName evidence="1">Uncharacterized protein</fullName>
    </submittedName>
</protein>
<evidence type="ECO:0000313" key="1">
    <source>
        <dbReference type="EMBL" id="KAA8592553.1"/>
    </source>
</evidence>
<name>A0A5J5DH15_9PERO</name>
<gene>
    <name evidence="1" type="ORF">FQN60_018008</name>
</gene>
<accession>A0A5J5DH15</accession>
<dbReference type="Proteomes" id="UP000327493">
    <property type="component" value="Chromosome 5"/>
</dbReference>
<organism evidence="1 2">
    <name type="scientific">Etheostoma spectabile</name>
    <name type="common">orangethroat darter</name>
    <dbReference type="NCBI Taxonomy" id="54343"/>
    <lineage>
        <taxon>Eukaryota</taxon>
        <taxon>Metazoa</taxon>
        <taxon>Chordata</taxon>
        <taxon>Craniata</taxon>
        <taxon>Vertebrata</taxon>
        <taxon>Euteleostomi</taxon>
        <taxon>Actinopterygii</taxon>
        <taxon>Neopterygii</taxon>
        <taxon>Teleostei</taxon>
        <taxon>Neoteleostei</taxon>
        <taxon>Acanthomorphata</taxon>
        <taxon>Eupercaria</taxon>
        <taxon>Perciformes</taxon>
        <taxon>Percoidei</taxon>
        <taxon>Percidae</taxon>
        <taxon>Etheostomatinae</taxon>
        <taxon>Etheostoma</taxon>
    </lineage>
</organism>
<sequence>MDIIFCALTARIAKPSEEKEIGTVFSSSLSHWVMSDQAGHQDRIVAPLKASVLDGFQLPAEMSRAYRKAEQGLRSGLDMMIGLMRLQDQAILFLGTVKWSCGPAISLLSDPTASADNFGALGFQIVYKGVVSDLAAFAREDGGLVIFSKATSGNGVPKRIFSGREFPRLSLRVEEIGLNMRRFHTPLQVFTFQSFQVLSCQEFGNNALQLRTGTFETFEPVPQGPRPAVTDPLVPIQTQILERLQRVHGLTRQDSEIVKEQEQGFQLTKITESPWLDIDNPVLFRNIAPCWTGKLTMQTICKCVNCNHPRLTETGQTPKCFNLRV</sequence>
<evidence type="ECO:0000313" key="2">
    <source>
        <dbReference type="Proteomes" id="UP000327493"/>
    </source>
</evidence>
<feature type="non-terminal residue" evidence="1">
    <location>
        <position position="325"/>
    </location>
</feature>
<reference evidence="1 2" key="1">
    <citation type="submission" date="2019-08" db="EMBL/GenBank/DDBJ databases">
        <title>A chromosome-level genome assembly, high-density linkage maps, and genome scans reveal the genomic architecture of hybrid incompatibilities underlying speciation via character displacement in darters (Percidae: Etheostominae).</title>
        <authorList>
            <person name="Moran R.L."/>
            <person name="Catchen J.M."/>
            <person name="Fuller R.C."/>
        </authorList>
    </citation>
    <scope>NUCLEOTIDE SEQUENCE [LARGE SCALE GENOMIC DNA]</scope>
    <source>
        <strain evidence="1">EspeVRDwgs_2016</strain>
        <tissue evidence="1">Muscle</tissue>
    </source>
</reference>
<dbReference type="AlphaFoldDB" id="A0A5J5DH15"/>
<proteinExistence type="predicted"/>
<comment type="caution">
    <text evidence="1">The sequence shown here is derived from an EMBL/GenBank/DDBJ whole genome shotgun (WGS) entry which is preliminary data.</text>
</comment>